<feature type="transmembrane region" description="Helical" evidence="8">
    <location>
        <begin position="174"/>
        <end position="196"/>
    </location>
</feature>
<dbReference type="GO" id="GO:0022900">
    <property type="term" value="P:electron transport chain"/>
    <property type="evidence" value="ECO:0007669"/>
    <property type="project" value="UniProtKB-UniRule"/>
</dbReference>
<evidence type="ECO:0000256" key="7">
    <source>
        <dbReference type="ARBA" id="ARBA00023136"/>
    </source>
</evidence>
<comment type="subcellular location">
    <subcellularLocation>
        <location evidence="8">Cell membrane</location>
        <topology evidence="8">Multi-pass membrane protein</topology>
    </subcellularLocation>
    <subcellularLocation>
        <location evidence="1">Endomembrane system</location>
        <topology evidence="1">Multi-pass membrane protein</topology>
    </subcellularLocation>
</comment>
<evidence type="ECO:0000256" key="6">
    <source>
        <dbReference type="ARBA" id="ARBA00022989"/>
    </source>
</evidence>
<dbReference type="PANTHER" id="PTHR30586">
    <property type="entry name" value="ELECTRON TRANSPORT COMPLEX PROTEIN RNFE"/>
    <property type="match status" value="1"/>
</dbReference>
<evidence type="ECO:0000313" key="10">
    <source>
        <dbReference type="Proteomes" id="UP000824111"/>
    </source>
</evidence>
<evidence type="ECO:0000256" key="2">
    <source>
        <dbReference type="ARBA" id="ARBA00022448"/>
    </source>
</evidence>
<name>A0A9D1LU78_9FIRM</name>
<evidence type="ECO:0000256" key="8">
    <source>
        <dbReference type="HAMAP-Rule" id="MF_00478"/>
    </source>
</evidence>
<dbReference type="EC" id="7.-.-.-" evidence="8"/>
<proteinExistence type="inferred from homology"/>
<dbReference type="HAMAP" id="MF_00478">
    <property type="entry name" value="RsxE_RnfE"/>
    <property type="match status" value="1"/>
</dbReference>
<gene>
    <name evidence="8" type="primary">rnfE</name>
    <name evidence="9" type="ORF">IAB04_01550</name>
</gene>
<evidence type="ECO:0000256" key="4">
    <source>
        <dbReference type="ARBA" id="ARBA00022967"/>
    </source>
</evidence>
<evidence type="ECO:0000256" key="3">
    <source>
        <dbReference type="ARBA" id="ARBA00022692"/>
    </source>
</evidence>
<keyword evidence="6 8" id="KW-1133">Transmembrane helix</keyword>
<comment type="similarity">
    <text evidence="8">Belongs to the NqrDE/RnfAE family.</text>
</comment>
<dbReference type="NCBIfam" id="TIGR01948">
    <property type="entry name" value="rnfE"/>
    <property type="match status" value="1"/>
</dbReference>
<feature type="transmembrane region" description="Helical" evidence="8">
    <location>
        <begin position="99"/>
        <end position="121"/>
    </location>
</feature>
<dbReference type="PANTHER" id="PTHR30586:SF0">
    <property type="entry name" value="ION-TRANSLOCATING OXIDOREDUCTASE COMPLEX SUBUNIT E"/>
    <property type="match status" value="1"/>
</dbReference>
<dbReference type="Pfam" id="PF02508">
    <property type="entry name" value="Rnf-Nqr"/>
    <property type="match status" value="1"/>
</dbReference>
<comment type="subunit">
    <text evidence="8">The complex is composed of six subunits: RnfA, RnfB, RnfC, RnfD, RnfE and RnfG.</text>
</comment>
<dbReference type="Proteomes" id="UP000824111">
    <property type="component" value="Unassembled WGS sequence"/>
</dbReference>
<dbReference type="AlphaFoldDB" id="A0A9D1LU78"/>
<evidence type="ECO:0000256" key="5">
    <source>
        <dbReference type="ARBA" id="ARBA00022982"/>
    </source>
</evidence>
<keyword evidence="2 8" id="KW-0813">Transport</keyword>
<dbReference type="InterPro" id="IPR003667">
    <property type="entry name" value="NqrDE/RnfAE"/>
</dbReference>
<feature type="transmembrane region" description="Helical" evidence="8">
    <location>
        <begin position="73"/>
        <end position="93"/>
    </location>
</feature>
<dbReference type="PIRSF" id="PIRSF006102">
    <property type="entry name" value="NQR_DE"/>
    <property type="match status" value="1"/>
</dbReference>
<keyword evidence="4 8" id="KW-1278">Translocase</keyword>
<dbReference type="NCBIfam" id="NF009070">
    <property type="entry name" value="PRK12405.1"/>
    <property type="match status" value="1"/>
</dbReference>
<reference evidence="9" key="2">
    <citation type="journal article" date="2021" name="PeerJ">
        <title>Extensive microbial diversity within the chicken gut microbiome revealed by metagenomics and culture.</title>
        <authorList>
            <person name="Gilroy R."/>
            <person name="Ravi A."/>
            <person name="Getino M."/>
            <person name="Pursley I."/>
            <person name="Horton D.L."/>
            <person name="Alikhan N.F."/>
            <person name="Baker D."/>
            <person name="Gharbi K."/>
            <person name="Hall N."/>
            <person name="Watson M."/>
            <person name="Adriaenssens E.M."/>
            <person name="Foster-Nyarko E."/>
            <person name="Jarju S."/>
            <person name="Secka A."/>
            <person name="Antonio M."/>
            <person name="Oren A."/>
            <person name="Chaudhuri R.R."/>
            <person name="La Ragione R."/>
            <person name="Hildebrand F."/>
            <person name="Pallen M.J."/>
        </authorList>
    </citation>
    <scope>NUCLEOTIDE SEQUENCE</scope>
    <source>
        <strain evidence="9">ChiSjej4B22-9803</strain>
    </source>
</reference>
<feature type="transmembrane region" description="Helical" evidence="8">
    <location>
        <begin position="41"/>
        <end position="61"/>
    </location>
</feature>
<dbReference type="GO" id="GO:0005886">
    <property type="term" value="C:plasma membrane"/>
    <property type="evidence" value="ECO:0007669"/>
    <property type="project" value="UniProtKB-SubCell"/>
</dbReference>
<feature type="transmembrane region" description="Helical" evidence="8">
    <location>
        <begin position="133"/>
        <end position="154"/>
    </location>
</feature>
<keyword evidence="3 8" id="KW-0812">Transmembrane</keyword>
<dbReference type="GO" id="GO:0012505">
    <property type="term" value="C:endomembrane system"/>
    <property type="evidence" value="ECO:0007669"/>
    <property type="project" value="UniProtKB-SubCell"/>
</dbReference>
<keyword evidence="5 8" id="KW-0249">Electron transport</keyword>
<accession>A0A9D1LU78</accession>
<organism evidence="9 10">
    <name type="scientific">Candidatus Avimonoglobus intestinipullorum</name>
    <dbReference type="NCBI Taxonomy" id="2840699"/>
    <lineage>
        <taxon>Bacteria</taxon>
        <taxon>Bacillati</taxon>
        <taxon>Bacillota</taxon>
        <taxon>Clostridia</taxon>
        <taxon>Eubacteriales</taxon>
        <taxon>Candidatus Avimonoglobus</taxon>
    </lineage>
</organism>
<dbReference type="EMBL" id="DVND01000036">
    <property type="protein sequence ID" value="HIU48030.1"/>
    <property type="molecule type" value="Genomic_DNA"/>
</dbReference>
<sequence>MAEHKNIKVVLNGLITENPTFVQLLGMCPTLAVTTSLQNGLGMGLSATAVLIASNFLISLLRKVIPEKVRIAAFVVIIAAFVTLIEMALKAFVPDLADQLGIFIPLIVVNCIILARAEAFASKNSIGKSALDGLGMGLGFTCALCIISAVREFFGAGTIWNIPIYGTVLTPPAIIAMPPGGFIVLGLLIALINYIVAKRKAGADK</sequence>
<keyword evidence="8" id="KW-1003">Cell membrane</keyword>
<reference evidence="9" key="1">
    <citation type="submission" date="2020-10" db="EMBL/GenBank/DDBJ databases">
        <authorList>
            <person name="Gilroy R."/>
        </authorList>
    </citation>
    <scope>NUCLEOTIDE SEQUENCE</scope>
    <source>
        <strain evidence="9">ChiSjej4B22-9803</strain>
    </source>
</reference>
<protein>
    <recommendedName>
        <fullName evidence="8">Ion-translocating oxidoreductase complex subunit E</fullName>
        <ecNumber evidence="8">7.-.-.-</ecNumber>
    </recommendedName>
    <alternativeName>
        <fullName evidence="8">Rnf electron transport complex subunit E</fullName>
    </alternativeName>
</protein>
<keyword evidence="7 8" id="KW-0472">Membrane</keyword>
<dbReference type="InterPro" id="IPR010968">
    <property type="entry name" value="RnfE"/>
</dbReference>
<evidence type="ECO:0000313" key="9">
    <source>
        <dbReference type="EMBL" id="HIU48030.1"/>
    </source>
</evidence>
<comment type="caution">
    <text evidence="9">The sequence shown here is derived from an EMBL/GenBank/DDBJ whole genome shotgun (WGS) entry which is preliminary data.</text>
</comment>
<comment type="function">
    <text evidence="8">Part of a membrane-bound complex that couples electron transfer with translocation of ions across the membrane.</text>
</comment>
<evidence type="ECO:0000256" key="1">
    <source>
        <dbReference type="ARBA" id="ARBA00004127"/>
    </source>
</evidence>